<feature type="transmembrane region" description="Helical" evidence="2">
    <location>
        <begin position="47"/>
        <end position="64"/>
    </location>
</feature>
<feature type="region of interest" description="Disordered" evidence="1">
    <location>
        <begin position="1"/>
        <end position="24"/>
    </location>
</feature>
<keyword evidence="4" id="KW-1185">Reference proteome</keyword>
<name>A0A9P6JAB7_MORAP</name>
<dbReference type="OrthoDB" id="408954at2759"/>
<sequence length="115" mass="12262">MVATVASSELKHEDPDQYLDDNDQVPVADEWGPVVSHHKAPFEVGDVFFYTVLISLFFGGLHLYGERFWAHILATYSKPVILVLGVAVGGAGSVSVPKVVLAVQDPAAEGADVGL</sequence>
<evidence type="ECO:0000313" key="3">
    <source>
        <dbReference type="EMBL" id="KAF9965937.1"/>
    </source>
</evidence>
<gene>
    <name evidence="3" type="ORF">BGZ70_003729</name>
</gene>
<keyword evidence="2" id="KW-0472">Membrane</keyword>
<evidence type="ECO:0000256" key="2">
    <source>
        <dbReference type="SAM" id="Phobius"/>
    </source>
</evidence>
<evidence type="ECO:0000313" key="4">
    <source>
        <dbReference type="Proteomes" id="UP000738359"/>
    </source>
</evidence>
<keyword evidence="2" id="KW-0812">Transmembrane</keyword>
<dbReference type="EMBL" id="JAAAHY010000205">
    <property type="protein sequence ID" value="KAF9965937.1"/>
    <property type="molecule type" value="Genomic_DNA"/>
</dbReference>
<dbReference type="AlphaFoldDB" id="A0A9P6JAB7"/>
<dbReference type="Proteomes" id="UP000738359">
    <property type="component" value="Unassembled WGS sequence"/>
</dbReference>
<keyword evidence="2" id="KW-1133">Transmembrane helix</keyword>
<organism evidence="3 4">
    <name type="scientific">Mortierella alpina</name>
    <name type="common">Oleaginous fungus</name>
    <name type="synonym">Mortierella renispora</name>
    <dbReference type="NCBI Taxonomy" id="64518"/>
    <lineage>
        <taxon>Eukaryota</taxon>
        <taxon>Fungi</taxon>
        <taxon>Fungi incertae sedis</taxon>
        <taxon>Mucoromycota</taxon>
        <taxon>Mortierellomycotina</taxon>
        <taxon>Mortierellomycetes</taxon>
        <taxon>Mortierellales</taxon>
        <taxon>Mortierellaceae</taxon>
        <taxon>Mortierella</taxon>
    </lineage>
</organism>
<accession>A0A9P6JAB7</accession>
<proteinExistence type="predicted"/>
<feature type="transmembrane region" description="Helical" evidence="2">
    <location>
        <begin position="76"/>
        <end position="96"/>
    </location>
</feature>
<comment type="caution">
    <text evidence="3">The sequence shown here is derived from an EMBL/GenBank/DDBJ whole genome shotgun (WGS) entry which is preliminary data.</text>
</comment>
<evidence type="ECO:0000256" key="1">
    <source>
        <dbReference type="SAM" id="MobiDB-lite"/>
    </source>
</evidence>
<reference evidence="3" key="1">
    <citation type="journal article" date="2020" name="Fungal Divers.">
        <title>Resolving the Mortierellaceae phylogeny through synthesis of multi-gene phylogenetics and phylogenomics.</title>
        <authorList>
            <person name="Vandepol N."/>
            <person name="Liber J."/>
            <person name="Desiro A."/>
            <person name="Na H."/>
            <person name="Kennedy M."/>
            <person name="Barry K."/>
            <person name="Grigoriev I.V."/>
            <person name="Miller A.N."/>
            <person name="O'Donnell K."/>
            <person name="Stajich J.E."/>
            <person name="Bonito G."/>
        </authorList>
    </citation>
    <scope>NUCLEOTIDE SEQUENCE</scope>
    <source>
        <strain evidence="3">CK1249</strain>
    </source>
</reference>
<protein>
    <submittedName>
        <fullName evidence="3">Uncharacterized protein</fullName>
    </submittedName>
</protein>
<feature type="non-terminal residue" evidence="3">
    <location>
        <position position="115"/>
    </location>
</feature>